<name>A0A1Q5UFY7_9EURO</name>
<gene>
    <name evidence="2" type="ORF">PENSUB_3065</name>
</gene>
<organism evidence="2 3">
    <name type="scientific">Penicillium subrubescens</name>
    <dbReference type="NCBI Taxonomy" id="1316194"/>
    <lineage>
        <taxon>Eukaryota</taxon>
        <taxon>Fungi</taxon>
        <taxon>Dikarya</taxon>
        <taxon>Ascomycota</taxon>
        <taxon>Pezizomycotina</taxon>
        <taxon>Eurotiomycetes</taxon>
        <taxon>Eurotiomycetidae</taxon>
        <taxon>Eurotiales</taxon>
        <taxon>Aspergillaceae</taxon>
        <taxon>Penicillium</taxon>
    </lineage>
</organism>
<evidence type="ECO:0000313" key="2">
    <source>
        <dbReference type="EMBL" id="OKP11373.1"/>
    </source>
</evidence>
<dbReference type="AlphaFoldDB" id="A0A1Q5UFY7"/>
<accession>A0A1Q5UFY7</accession>
<evidence type="ECO:0000259" key="1">
    <source>
        <dbReference type="Pfam" id="PF03718"/>
    </source>
</evidence>
<protein>
    <submittedName>
        <fullName evidence="2">Dextranase</fullName>
    </submittedName>
</protein>
<feature type="domain" description="Glycoside hydrolase family 49 C-terminal" evidence="1">
    <location>
        <begin position="1"/>
        <end position="86"/>
    </location>
</feature>
<dbReference type="InterPro" id="IPR005192">
    <property type="entry name" value="Glyco_hydro_49_C"/>
</dbReference>
<dbReference type="EMBL" id="MNBE01000280">
    <property type="protein sequence ID" value="OKP11373.1"/>
    <property type="molecule type" value="Genomic_DNA"/>
</dbReference>
<keyword evidence="3" id="KW-1185">Reference proteome</keyword>
<dbReference type="InterPro" id="IPR012334">
    <property type="entry name" value="Pectin_lyas_fold"/>
</dbReference>
<dbReference type="Proteomes" id="UP000186955">
    <property type="component" value="Unassembled WGS sequence"/>
</dbReference>
<sequence length="94" mass="10083">MQITNVVCEGPCPGLFRLTPLQNYADFMLTGVRFLGVLIGGSVPIGDSIIATTEDTTYPGCENLTMGLKIKDWTVGGEKVTMENAETQGQRSIA</sequence>
<dbReference type="Pfam" id="PF03718">
    <property type="entry name" value="Glyco_hydro_49"/>
    <property type="match status" value="1"/>
</dbReference>
<dbReference type="Gene3D" id="2.160.20.10">
    <property type="entry name" value="Single-stranded right-handed beta-helix, Pectin lyase-like"/>
    <property type="match status" value="1"/>
</dbReference>
<dbReference type="STRING" id="1316194.A0A1Q5UFY7"/>
<comment type="caution">
    <text evidence="2">The sequence shown here is derived from an EMBL/GenBank/DDBJ whole genome shotgun (WGS) entry which is preliminary data.</text>
</comment>
<reference evidence="2 3" key="1">
    <citation type="submission" date="2016-10" db="EMBL/GenBank/DDBJ databases">
        <title>Genome sequence of the ascomycete fungus Penicillium subrubescens.</title>
        <authorList>
            <person name="De Vries R.P."/>
            <person name="Peng M."/>
            <person name="Dilokpimol A."/>
            <person name="Hilden K."/>
            <person name="Makela M.R."/>
            <person name="Grigoriev I."/>
            <person name="Riley R."/>
            <person name="Granchi Z."/>
        </authorList>
    </citation>
    <scope>NUCLEOTIDE SEQUENCE [LARGE SCALE GENOMIC DNA]</scope>
    <source>
        <strain evidence="2 3">CBS 132785</strain>
    </source>
</reference>
<evidence type="ECO:0000313" key="3">
    <source>
        <dbReference type="Proteomes" id="UP000186955"/>
    </source>
</evidence>
<proteinExistence type="predicted"/>